<dbReference type="RefSeq" id="WP_338680461.1">
    <property type="nucleotide sequence ID" value="NZ_CP142523.1"/>
</dbReference>
<evidence type="ECO:0000313" key="3">
    <source>
        <dbReference type="Proteomes" id="UP001373909"/>
    </source>
</evidence>
<accession>A0ABZ2GNX5</accession>
<evidence type="ECO:0000256" key="1">
    <source>
        <dbReference type="SAM" id="MobiDB-lite"/>
    </source>
</evidence>
<name>A0ABZ2GNX5_9BURK</name>
<proteinExistence type="predicted"/>
<evidence type="ECO:0000313" key="2">
    <source>
        <dbReference type="EMBL" id="WWO47059.1"/>
    </source>
</evidence>
<feature type="region of interest" description="Disordered" evidence="1">
    <location>
        <begin position="103"/>
        <end position="122"/>
    </location>
</feature>
<gene>
    <name evidence="2" type="ORF">OPV09_02750</name>
</gene>
<protein>
    <recommendedName>
        <fullName evidence="4">Sigma-70 family RNA polymerase sigma factor</fullName>
    </recommendedName>
</protein>
<keyword evidence="3" id="KW-1185">Reference proteome</keyword>
<sequence length="175" mass="19376">MFFSTNEIAQLAITFPWGHTAQVKIKAAKHGVAPDDIIQEGREIILEKAQVFDPAKGTLCQFVFGHLEKRMLRQLGAHTFAVSIDSDEHFGDSTRSIITDLEAPAVSDDDFPPPSDQSKSSKALSIASFVSGKSTADLARALGVTPRRVRQIMQQFREQYATSNQSELFFDEVCE</sequence>
<organism evidence="2 3">
    <name type="scientific">Janthinobacterium aestuarii</name>
    <dbReference type="NCBI Taxonomy" id="2985511"/>
    <lineage>
        <taxon>Bacteria</taxon>
        <taxon>Pseudomonadati</taxon>
        <taxon>Pseudomonadota</taxon>
        <taxon>Betaproteobacteria</taxon>
        <taxon>Burkholderiales</taxon>
        <taxon>Oxalobacteraceae</taxon>
        <taxon>Janthinobacterium</taxon>
    </lineage>
</organism>
<dbReference type="EMBL" id="CP142523">
    <property type="protein sequence ID" value="WWO47059.1"/>
    <property type="molecule type" value="Genomic_DNA"/>
</dbReference>
<dbReference type="Proteomes" id="UP001373909">
    <property type="component" value="Chromosome"/>
</dbReference>
<evidence type="ECO:0008006" key="4">
    <source>
        <dbReference type="Google" id="ProtNLM"/>
    </source>
</evidence>
<reference evidence="2 3" key="1">
    <citation type="submission" date="2024-01" db="EMBL/GenBank/DDBJ databases">
        <title>Draft genome sequences of nine bacterial species from freshwater ponds near Washington, DC.</title>
        <authorList>
            <person name="Pavloudi C."/>
            <person name="Oliver L."/>
            <person name="Slattery K."/>
            <person name="Lissner G."/>
            <person name="Saw J.H."/>
        </authorList>
    </citation>
    <scope>NUCLEOTIDE SEQUENCE [LARGE SCALE GENOMIC DNA]</scope>
    <source>
        <strain evidence="3">TB1-E2</strain>
    </source>
</reference>